<proteinExistence type="predicted"/>
<comment type="caution">
    <text evidence="1">The sequence shown here is derived from an EMBL/GenBank/DDBJ whole genome shotgun (WGS) entry which is preliminary data.</text>
</comment>
<keyword evidence="2" id="KW-1185">Reference proteome</keyword>
<sequence length="86" mass="9371">MLQGMLHAGNVDAVVSLLHCHFAELLKVETSNLSQQREDGFWTVGLLEFDVLLTDNQVIGCAAMCNVSYPEAKPGSPLDKVPFPGR</sequence>
<reference evidence="1" key="1">
    <citation type="submission" date="2020-10" db="EMBL/GenBank/DDBJ databases">
        <authorList>
            <person name="Kusch S."/>
        </authorList>
    </citation>
    <scope>NUCLEOTIDE SEQUENCE</scope>
    <source>
        <strain evidence="1">SwB9</strain>
    </source>
</reference>
<dbReference type="EMBL" id="CAJHIA010000002">
    <property type="protein sequence ID" value="CAD6439950.1"/>
    <property type="molecule type" value="Genomic_DNA"/>
</dbReference>
<evidence type="ECO:0000313" key="2">
    <source>
        <dbReference type="Proteomes" id="UP000624404"/>
    </source>
</evidence>
<gene>
    <name evidence="1" type="ORF">SCLTRI_LOCUS590</name>
</gene>
<organism evidence="1 2">
    <name type="scientific">Sclerotinia trifoliorum</name>
    <dbReference type="NCBI Taxonomy" id="28548"/>
    <lineage>
        <taxon>Eukaryota</taxon>
        <taxon>Fungi</taxon>
        <taxon>Dikarya</taxon>
        <taxon>Ascomycota</taxon>
        <taxon>Pezizomycotina</taxon>
        <taxon>Leotiomycetes</taxon>
        <taxon>Helotiales</taxon>
        <taxon>Sclerotiniaceae</taxon>
        <taxon>Sclerotinia</taxon>
    </lineage>
</organism>
<accession>A0A8H2VLK6</accession>
<dbReference type="OrthoDB" id="5329807at2759"/>
<name>A0A8H2VLK6_9HELO</name>
<protein>
    <submittedName>
        <fullName evidence="1">9408d2a7-5423-48d9-8220-fde43c6c3150-CDS</fullName>
    </submittedName>
</protein>
<dbReference type="AlphaFoldDB" id="A0A8H2VLK6"/>
<evidence type="ECO:0000313" key="1">
    <source>
        <dbReference type="EMBL" id="CAD6439950.1"/>
    </source>
</evidence>
<dbReference type="Proteomes" id="UP000624404">
    <property type="component" value="Unassembled WGS sequence"/>
</dbReference>